<dbReference type="InterPro" id="IPR000182">
    <property type="entry name" value="GNAT_dom"/>
</dbReference>
<dbReference type="PROSITE" id="PS51186">
    <property type="entry name" value="GNAT"/>
    <property type="match status" value="1"/>
</dbReference>
<evidence type="ECO:0000256" key="2">
    <source>
        <dbReference type="ARBA" id="ARBA00023315"/>
    </source>
</evidence>
<dbReference type="Pfam" id="PF00583">
    <property type="entry name" value="Acetyltransf_1"/>
    <property type="match status" value="1"/>
</dbReference>
<dbReference type="InterPro" id="IPR050832">
    <property type="entry name" value="Bact_Acetyltransf"/>
</dbReference>
<protein>
    <submittedName>
        <fullName evidence="4">PadR family transcriptional regulator</fullName>
    </submittedName>
</protein>
<evidence type="ECO:0000256" key="1">
    <source>
        <dbReference type="ARBA" id="ARBA00022679"/>
    </source>
</evidence>
<proteinExistence type="predicted"/>
<dbReference type="AlphaFoldDB" id="A0A2K9DL23"/>
<dbReference type="CDD" id="cd04301">
    <property type="entry name" value="NAT_SF"/>
    <property type="match status" value="1"/>
</dbReference>
<evidence type="ECO:0000313" key="5">
    <source>
        <dbReference type="Proteomes" id="UP000233276"/>
    </source>
</evidence>
<sequence length="159" mass="17398">MVRLEPLTADDPRSRALLEEYFRMRAAAFPQGQAYQPVFPATSVFTPPAGVFLVVVDDDGADATDAGCGGIRRIDDGPAGPRYEVKHLYLQPRTRGRGWGRLLLEALEERARGFGAAELVLDTHHTLDAAGALYARSGFTAVEPYNDNPNATVWLRKAL</sequence>
<dbReference type="KEGG" id="mhos:CXR34_12610"/>
<dbReference type="GO" id="GO:0016747">
    <property type="term" value="F:acyltransferase activity, transferring groups other than amino-acyl groups"/>
    <property type="evidence" value="ECO:0007669"/>
    <property type="project" value="InterPro"/>
</dbReference>
<evidence type="ECO:0000259" key="3">
    <source>
        <dbReference type="PROSITE" id="PS51186"/>
    </source>
</evidence>
<gene>
    <name evidence="4" type="ORF">CXR34_12610</name>
</gene>
<dbReference type="EMBL" id="CP025299">
    <property type="protein sequence ID" value="AUG30207.1"/>
    <property type="molecule type" value="Genomic_DNA"/>
</dbReference>
<keyword evidence="1" id="KW-0808">Transferase</keyword>
<name>A0A2K9DL23_9MICO</name>
<reference evidence="4 5" key="1">
    <citation type="submission" date="2017-12" db="EMBL/GenBank/DDBJ databases">
        <title>Isolation and characterization of estrogens degradatiion strain Microbacterium hominis SJTG1.</title>
        <authorList>
            <person name="Xiong W."/>
            <person name="Yin C."/>
            <person name="Zheng D."/>
            <person name="Liang R."/>
        </authorList>
    </citation>
    <scope>NUCLEOTIDE SEQUENCE [LARGE SCALE GENOMIC DNA]</scope>
    <source>
        <strain evidence="4 5">SJTG1</strain>
    </source>
</reference>
<dbReference type="SUPFAM" id="SSF55729">
    <property type="entry name" value="Acyl-CoA N-acyltransferases (Nat)"/>
    <property type="match status" value="1"/>
</dbReference>
<dbReference type="PANTHER" id="PTHR43877:SF2">
    <property type="entry name" value="AMINOALKYLPHOSPHONATE N-ACETYLTRANSFERASE-RELATED"/>
    <property type="match status" value="1"/>
</dbReference>
<dbReference type="PANTHER" id="PTHR43877">
    <property type="entry name" value="AMINOALKYLPHOSPHONATE N-ACETYLTRANSFERASE-RELATED-RELATED"/>
    <property type="match status" value="1"/>
</dbReference>
<feature type="domain" description="N-acetyltransferase" evidence="3">
    <location>
        <begin position="2"/>
        <end position="159"/>
    </location>
</feature>
<accession>A0A2K9DL23</accession>
<keyword evidence="2" id="KW-0012">Acyltransferase</keyword>
<dbReference type="InterPro" id="IPR016181">
    <property type="entry name" value="Acyl_CoA_acyltransferase"/>
</dbReference>
<organism evidence="4 5">
    <name type="scientific">Microbacterium hominis</name>
    <dbReference type="NCBI Taxonomy" id="162426"/>
    <lineage>
        <taxon>Bacteria</taxon>
        <taxon>Bacillati</taxon>
        <taxon>Actinomycetota</taxon>
        <taxon>Actinomycetes</taxon>
        <taxon>Micrococcales</taxon>
        <taxon>Microbacteriaceae</taxon>
        <taxon>Microbacterium</taxon>
    </lineage>
</organism>
<dbReference type="RefSeq" id="WP_101306581.1">
    <property type="nucleotide sequence ID" value="NZ_CP025299.1"/>
</dbReference>
<dbReference type="Gene3D" id="3.40.630.30">
    <property type="match status" value="1"/>
</dbReference>
<evidence type="ECO:0000313" key="4">
    <source>
        <dbReference type="EMBL" id="AUG30207.1"/>
    </source>
</evidence>
<dbReference type="Proteomes" id="UP000233276">
    <property type="component" value="Chromosome"/>
</dbReference>